<dbReference type="EMBL" id="JBJKBG010000008">
    <property type="protein sequence ID" value="KAL3724276.1"/>
    <property type="molecule type" value="Genomic_DNA"/>
</dbReference>
<protein>
    <recommendedName>
        <fullName evidence="1">EF-hand domain-containing protein</fullName>
    </recommendedName>
</protein>
<keyword evidence="3" id="KW-1185">Reference proteome</keyword>
<dbReference type="PANTHER" id="PTHR34574">
    <property type="entry name" value="CALCIUM-BINDING EF-HAND FAMILY PROTEIN-RELATED"/>
    <property type="match status" value="1"/>
</dbReference>
<name>A0ABD3J8N7_EUCGL</name>
<sequence length="111" mass="12710">MKMENRDLNRDSVLSPFDLRKAFESMPLPYRPTLLTSLYDSVFDRFDCDGSSIIDLEEIRSEMRKIMLALTDGLGSCSIQMVLEDDDPSFSRAPPTSRLCLEVSKQRLGRK</sequence>
<proteinExistence type="predicted"/>
<feature type="domain" description="EF-hand" evidence="1">
    <location>
        <begin position="34"/>
        <end position="69"/>
    </location>
</feature>
<reference evidence="2 3" key="1">
    <citation type="submission" date="2024-11" db="EMBL/GenBank/DDBJ databases">
        <title>Chromosome-level genome assembly of Eucalyptus globulus Labill. provides insights into its genome evolution.</title>
        <authorList>
            <person name="Li X."/>
        </authorList>
    </citation>
    <scope>NUCLEOTIDE SEQUENCE [LARGE SCALE GENOMIC DNA]</scope>
    <source>
        <strain evidence="2">CL2024</strain>
        <tissue evidence="2">Fresh tender leaves</tissue>
    </source>
</reference>
<gene>
    <name evidence="2" type="ORF">ACJRO7_029445</name>
</gene>
<dbReference type="InterPro" id="IPR002048">
    <property type="entry name" value="EF_hand_dom"/>
</dbReference>
<accession>A0ABD3J8N7</accession>
<evidence type="ECO:0000313" key="2">
    <source>
        <dbReference type="EMBL" id="KAL3724276.1"/>
    </source>
</evidence>
<dbReference type="PROSITE" id="PS50222">
    <property type="entry name" value="EF_HAND_2"/>
    <property type="match status" value="1"/>
</dbReference>
<evidence type="ECO:0000259" key="1">
    <source>
        <dbReference type="PROSITE" id="PS50222"/>
    </source>
</evidence>
<organism evidence="2 3">
    <name type="scientific">Eucalyptus globulus</name>
    <name type="common">Tasmanian blue gum</name>
    <dbReference type="NCBI Taxonomy" id="34317"/>
    <lineage>
        <taxon>Eukaryota</taxon>
        <taxon>Viridiplantae</taxon>
        <taxon>Streptophyta</taxon>
        <taxon>Embryophyta</taxon>
        <taxon>Tracheophyta</taxon>
        <taxon>Spermatophyta</taxon>
        <taxon>Magnoliopsida</taxon>
        <taxon>eudicotyledons</taxon>
        <taxon>Gunneridae</taxon>
        <taxon>Pentapetalae</taxon>
        <taxon>rosids</taxon>
        <taxon>malvids</taxon>
        <taxon>Myrtales</taxon>
        <taxon>Myrtaceae</taxon>
        <taxon>Myrtoideae</taxon>
        <taxon>Eucalypteae</taxon>
        <taxon>Eucalyptus</taxon>
    </lineage>
</organism>
<evidence type="ECO:0000313" key="3">
    <source>
        <dbReference type="Proteomes" id="UP001634007"/>
    </source>
</evidence>
<dbReference type="Proteomes" id="UP001634007">
    <property type="component" value="Unassembled WGS sequence"/>
</dbReference>
<comment type="caution">
    <text evidence="2">The sequence shown here is derived from an EMBL/GenBank/DDBJ whole genome shotgun (WGS) entry which is preliminary data.</text>
</comment>
<dbReference type="InterPro" id="IPR011992">
    <property type="entry name" value="EF-hand-dom_pair"/>
</dbReference>
<dbReference type="Gene3D" id="1.10.238.10">
    <property type="entry name" value="EF-hand"/>
    <property type="match status" value="1"/>
</dbReference>
<dbReference type="PANTHER" id="PTHR34574:SF5">
    <property type="entry name" value="CALCIUM-BINDING EF-HAND FAMILY PROTEIN"/>
    <property type="match status" value="1"/>
</dbReference>
<dbReference type="SUPFAM" id="SSF47473">
    <property type="entry name" value="EF-hand"/>
    <property type="match status" value="1"/>
</dbReference>
<dbReference type="AlphaFoldDB" id="A0ABD3J8N7"/>